<gene>
    <name evidence="1" type="ORF">MLD38_009730</name>
</gene>
<dbReference type="Proteomes" id="UP001057402">
    <property type="component" value="Chromosome 3"/>
</dbReference>
<reference evidence="2" key="1">
    <citation type="journal article" date="2023" name="Front. Plant Sci.">
        <title>Chromosomal-level genome assembly of Melastoma candidum provides insights into trichome evolution.</title>
        <authorList>
            <person name="Zhong Y."/>
            <person name="Wu W."/>
            <person name="Sun C."/>
            <person name="Zou P."/>
            <person name="Liu Y."/>
            <person name="Dai S."/>
            <person name="Zhou R."/>
        </authorList>
    </citation>
    <scope>NUCLEOTIDE SEQUENCE [LARGE SCALE GENOMIC DNA]</scope>
</reference>
<comment type="caution">
    <text evidence="1">The sequence shown here is derived from an EMBL/GenBank/DDBJ whole genome shotgun (WGS) entry which is preliminary data.</text>
</comment>
<proteinExistence type="predicted"/>
<organism evidence="1 2">
    <name type="scientific">Melastoma candidum</name>
    <dbReference type="NCBI Taxonomy" id="119954"/>
    <lineage>
        <taxon>Eukaryota</taxon>
        <taxon>Viridiplantae</taxon>
        <taxon>Streptophyta</taxon>
        <taxon>Embryophyta</taxon>
        <taxon>Tracheophyta</taxon>
        <taxon>Spermatophyta</taxon>
        <taxon>Magnoliopsida</taxon>
        <taxon>eudicotyledons</taxon>
        <taxon>Gunneridae</taxon>
        <taxon>Pentapetalae</taxon>
        <taxon>rosids</taxon>
        <taxon>malvids</taxon>
        <taxon>Myrtales</taxon>
        <taxon>Melastomataceae</taxon>
        <taxon>Melastomatoideae</taxon>
        <taxon>Melastomateae</taxon>
        <taxon>Melastoma</taxon>
    </lineage>
</organism>
<keyword evidence="2" id="KW-1185">Reference proteome</keyword>
<accession>A0ACB9RY65</accession>
<sequence length="185" mass="20864">MFRSKMPRLQWTPDLHLYFIHVVERLGGHDRATPKLVLQMMNIKGLSIAHVKSHLQMYRNRKIDDRSQAIKENGLFAEPSDNHVHNPGRLSMLQSLNQRPSLRGSHDHGSYSHGYLGYGSSSLQNLHRIGNSYVASTTGESITGGGNILSTRDVFDSKLELHPSIKKGQGCRMGHLEIKVYYTTT</sequence>
<protein>
    <submittedName>
        <fullName evidence="1">Uncharacterized protein</fullName>
    </submittedName>
</protein>
<evidence type="ECO:0000313" key="1">
    <source>
        <dbReference type="EMBL" id="KAI4383952.1"/>
    </source>
</evidence>
<dbReference type="EMBL" id="CM042882">
    <property type="protein sequence ID" value="KAI4383952.1"/>
    <property type="molecule type" value="Genomic_DNA"/>
</dbReference>
<name>A0ACB9RY65_9MYRT</name>
<evidence type="ECO:0000313" key="2">
    <source>
        <dbReference type="Proteomes" id="UP001057402"/>
    </source>
</evidence>